<reference evidence="2 3" key="1">
    <citation type="submission" date="2020-02" db="EMBL/GenBank/DDBJ databases">
        <authorList>
            <person name="Ma Q."/>
            <person name="Huang Y."/>
            <person name="Song X."/>
            <person name="Pei D."/>
        </authorList>
    </citation>
    <scope>NUCLEOTIDE SEQUENCE [LARGE SCALE GENOMIC DNA]</scope>
    <source>
        <strain evidence="2">Sxm20200214</strain>
        <tissue evidence="2">Leaf</tissue>
    </source>
</reference>
<evidence type="ECO:0000313" key="3">
    <source>
        <dbReference type="Proteomes" id="UP000886595"/>
    </source>
</evidence>
<dbReference type="AlphaFoldDB" id="A0A8X8AZI7"/>
<accession>A0A8X8AZI7</accession>
<evidence type="ECO:0000256" key="1">
    <source>
        <dbReference type="SAM" id="Phobius"/>
    </source>
</evidence>
<gene>
    <name evidence="2" type="ORF">Bca52824_020367</name>
</gene>
<feature type="transmembrane region" description="Helical" evidence="1">
    <location>
        <begin position="64"/>
        <end position="82"/>
    </location>
</feature>
<dbReference type="EMBL" id="JAAMPC010000004">
    <property type="protein sequence ID" value="KAG2317245.1"/>
    <property type="molecule type" value="Genomic_DNA"/>
</dbReference>
<organism evidence="2 3">
    <name type="scientific">Brassica carinata</name>
    <name type="common">Ethiopian mustard</name>
    <name type="synonym">Abyssinian cabbage</name>
    <dbReference type="NCBI Taxonomy" id="52824"/>
    <lineage>
        <taxon>Eukaryota</taxon>
        <taxon>Viridiplantae</taxon>
        <taxon>Streptophyta</taxon>
        <taxon>Embryophyta</taxon>
        <taxon>Tracheophyta</taxon>
        <taxon>Spermatophyta</taxon>
        <taxon>Magnoliopsida</taxon>
        <taxon>eudicotyledons</taxon>
        <taxon>Gunneridae</taxon>
        <taxon>Pentapetalae</taxon>
        <taxon>rosids</taxon>
        <taxon>malvids</taxon>
        <taxon>Brassicales</taxon>
        <taxon>Brassicaceae</taxon>
        <taxon>Brassiceae</taxon>
        <taxon>Brassica</taxon>
    </lineage>
</organism>
<keyword evidence="1" id="KW-0472">Membrane</keyword>
<comment type="caution">
    <text evidence="2">The sequence shown here is derived from an EMBL/GenBank/DDBJ whole genome shotgun (WGS) entry which is preliminary data.</text>
</comment>
<sequence length="83" mass="8719">MAVVNSIVLTCSYAIFGASSAELNRKVGLVISSVGFGEMKHTVPVIKAAQIVGGDDVNGRRSAVVCYTLLISSVVYMFPLLLA</sequence>
<keyword evidence="1" id="KW-1133">Transmembrane helix</keyword>
<keyword evidence="1" id="KW-0812">Transmembrane</keyword>
<protein>
    <submittedName>
        <fullName evidence="2">Uncharacterized protein</fullName>
    </submittedName>
</protein>
<keyword evidence="3" id="KW-1185">Reference proteome</keyword>
<name>A0A8X8AZI7_BRACI</name>
<dbReference type="Proteomes" id="UP000886595">
    <property type="component" value="Unassembled WGS sequence"/>
</dbReference>
<proteinExistence type="predicted"/>
<evidence type="ECO:0000313" key="2">
    <source>
        <dbReference type="EMBL" id="KAG2317245.1"/>
    </source>
</evidence>